<accession>A0A0F5JW88</accession>
<evidence type="ECO:0000256" key="5">
    <source>
        <dbReference type="ARBA" id="ARBA00022840"/>
    </source>
</evidence>
<dbReference type="EMBL" id="LAQU01000025">
    <property type="protein sequence ID" value="KKB62101.1"/>
    <property type="molecule type" value="Genomic_DNA"/>
</dbReference>
<evidence type="ECO:0000256" key="6">
    <source>
        <dbReference type="ARBA" id="ARBA00022967"/>
    </source>
</evidence>
<dbReference type="SUPFAM" id="SSF52540">
    <property type="entry name" value="P-loop containing nucleoside triphosphate hydrolases"/>
    <property type="match status" value="1"/>
</dbReference>
<dbReference type="SMART" id="SM00382">
    <property type="entry name" value="AAA"/>
    <property type="match status" value="1"/>
</dbReference>
<keyword evidence="2" id="KW-1003">Cell membrane</keyword>
<keyword evidence="4" id="KW-0547">Nucleotide-binding</keyword>
<dbReference type="Proteomes" id="UP000033618">
    <property type="component" value="Unassembled WGS sequence"/>
</dbReference>
<dbReference type="InterPro" id="IPR008995">
    <property type="entry name" value="Mo/tungstate-bd_C_term_dom"/>
</dbReference>
<dbReference type="Gene3D" id="3.40.50.300">
    <property type="entry name" value="P-loop containing nucleotide triphosphate hydrolases"/>
    <property type="match status" value="1"/>
</dbReference>
<dbReference type="GO" id="GO:0016887">
    <property type="term" value="F:ATP hydrolysis activity"/>
    <property type="evidence" value="ECO:0007669"/>
    <property type="project" value="InterPro"/>
</dbReference>
<dbReference type="FunFam" id="3.40.50.300:FF:000042">
    <property type="entry name" value="Maltose/maltodextrin ABC transporter, ATP-binding protein"/>
    <property type="match status" value="1"/>
</dbReference>
<comment type="caution">
    <text evidence="10">The sequence shown here is derived from an EMBL/GenBank/DDBJ whole genome shotgun (WGS) entry which is preliminary data.</text>
</comment>
<evidence type="ECO:0000256" key="2">
    <source>
        <dbReference type="ARBA" id="ARBA00022475"/>
    </source>
</evidence>
<dbReference type="STRING" id="28092.WM40_19555"/>
<dbReference type="InterPro" id="IPR027417">
    <property type="entry name" value="P-loop_NTPase"/>
</dbReference>
<evidence type="ECO:0000256" key="4">
    <source>
        <dbReference type="ARBA" id="ARBA00022741"/>
    </source>
</evidence>
<dbReference type="PANTHER" id="PTHR43875">
    <property type="entry name" value="MALTODEXTRIN IMPORT ATP-BINDING PROTEIN MSMX"/>
    <property type="match status" value="1"/>
</dbReference>
<organism evidence="10 11">
    <name type="scientific">Robbsia andropogonis</name>
    <dbReference type="NCBI Taxonomy" id="28092"/>
    <lineage>
        <taxon>Bacteria</taxon>
        <taxon>Pseudomonadati</taxon>
        <taxon>Pseudomonadota</taxon>
        <taxon>Betaproteobacteria</taxon>
        <taxon>Burkholderiales</taxon>
        <taxon>Burkholderiaceae</taxon>
        <taxon>Robbsia</taxon>
    </lineage>
</organism>
<dbReference type="SUPFAM" id="SSF50331">
    <property type="entry name" value="MOP-like"/>
    <property type="match status" value="1"/>
</dbReference>
<evidence type="ECO:0000259" key="9">
    <source>
        <dbReference type="PROSITE" id="PS50893"/>
    </source>
</evidence>
<feature type="compositionally biased region" description="Polar residues" evidence="8">
    <location>
        <begin position="288"/>
        <end position="298"/>
    </location>
</feature>
<evidence type="ECO:0000256" key="3">
    <source>
        <dbReference type="ARBA" id="ARBA00022519"/>
    </source>
</evidence>
<keyword evidence="3" id="KW-0997">Cell inner membrane</keyword>
<dbReference type="PANTHER" id="PTHR43875:SF15">
    <property type="entry name" value="TREHALOSE IMPORT ATP-BINDING PROTEIN SUGC"/>
    <property type="match status" value="1"/>
</dbReference>
<keyword evidence="6" id="KW-1278">Translocase</keyword>
<evidence type="ECO:0000256" key="7">
    <source>
        <dbReference type="ARBA" id="ARBA00023136"/>
    </source>
</evidence>
<dbReference type="PROSITE" id="PS00211">
    <property type="entry name" value="ABC_TRANSPORTER_1"/>
    <property type="match status" value="1"/>
</dbReference>
<evidence type="ECO:0000313" key="10">
    <source>
        <dbReference type="EMBL" id="KKB62101.1"/>
    </source>
</evidence>
<evidence type="ECO:0000256" key="8">
    <source>
        <dbReference type="SAM" id="MobiDB-lite"/>
    </source>
</evidence>
<dbReference type="InterPro" id="IPR017871">
    <property type="entry name" value="ABC_transporter-like_CS"/>
</dbReference>
<dbReference type="InterPro" id="IPR047641">
    <property type="entry name" value="ABC_transpr_MalK/UgpC-like"/>
</dbReference>
<evidence type="ECO:0000256" key="1">
    <source>
        <dbReference type="ARBA" id="ARBA00022448"/>
    </source>
</evidence>
<dbReference type="AlphaFoldDB" id="A0A0F5JW88"/>
<protein>
    <submittedName>
        <fullName evidence="10">ABC transporter ATP-binding protein</fullName>
    </submittedName>
</protein>
<keyword evidence="11" id="KW-1185">Reference proteome</keyword>
<feature type="region of interest" description="Disordered" evidence="8">
    <location>
        <begin position="284"/>
        <end position="312"/>
    </location>
</feature>
<evidence type="ECO:0000313" key="11">
    <source>
        <dbReference type="Proteomes" id="UP000033618"/>
    </source>
</evidence>
<dbReference type="GO" id="GO:0140359">
    <property type="term" value="F:ABC-type transporter activity"/>
    <property type="evidence" value="ECO:0007669"/>
    <property type="project" value="UniProtKB-ARBA"/>
</dbReference>
<keyword evidence="1" id="KW-0813">Transport</keyword>
<dbReference type="InterPro" id="IPR013611">
    <property type="entry name" value="Transp-assoc_OB_typ2"/>
</dbReference>
<keyword evidence="7" id="KW-0472">Membrane</keyword>
<dbReference type="RefSeq" id="WP_046153725.1">
    <property type="nucleotide sequence ID" value="NZ_CADFGU010000002.1"/>
</dbReference>
<dbReference type="PROSITE" id="PS50893">
    <property type="entry name" value="ABC_TRANSPORTER_2"/>
    <property type="match status" value="1"/>
</dbReference>
<reference evidence="10 11" key="1">
    <citation type="submission" date="2015-03" db="EMBL/GenBank/DDBJ databases">
        <title>Draft Genome Sequence of Burkholderia andropogonis type strain ICMP2807, isolated from Sorghum bicolor.</title>
        <authorList>
            <person name="Lopes-Santos L."/>
            <person name="Castro D.B."/>
            <person name="Ottoboni L.M."/>
            <person name="Park D."/>
            <person name="Weirc B.S."/>
            <person name="Destefano S.A."/>
        </authorList>
    </citation>
    <scope>NUCLEOTIDE SEQUENCE [LARGE SCALE GENOMIC DNA]</scope>
    <source>
        <strain evidence="10 11">ICMP2807</strain>
    </source>
</reference>
<dbReference type="GO" id="GO:0005524">
    <property type="term" value="F:ATP binding"/>
    <property type="evidence" value="ECO:0007669"/>
    <property type="project" value="UniProtKB-KW"/>
</dbReference>
<dbReference type="GO" id="GO:0055052">
    <property type="term" value="C:ATP-binding cassette (ABC) transporter complex, substrate-binding subunit-containing"/>
    <property type="evidence" value="ECO:0007669"/>
    <property type="project" value="TreeGrafter"/>
</dbReference>
<keyword evidence="5 10" id="KW-0067">ATP-binding</keyword>
<dbReference type="InterPro" id="IPR003593">
    <property type="entry name" value="AAA+_ATPase"/>
</dbReference>
<dbReference type="PATRIC" id="fig|28092.6.peg.4586"/>
<proteinExistence type="predicted"/>
<dbReference type="Pfam" id="PF08402">
    <property type="entry name" value="TOBE_2"/>
    <property type="match status" value="1"/>
</dbReference>
<gene>
    <name evidence="10" type="ORF">WM40_19555</name>
</gene>
<feature type="domain" description="ABC transporter" evidence="9">
    <location>
        <begin position="8"/>
        <end position="250"/>
    </location>
</feature>
<dbReference type="Pfam" id="PF00005">
    <property type="entry name" value="ABC_tran"/>
    <property type="match status" value="1"/>
</dbReference>
<dbReference type="InterPro" id="IPR003439">
    <property type="entry name" value="ABC_transporter-like_ATP-bd"/>
</dbReference>
<name>A0A0F5JW88_9BURK</name>
<sequence>MQLARVAITLSHCAKTFHGQQVLAPLDLEIAAGETLVLLGPSGCGKTTTLRMIAGLERPDTGGRVFFDGEDVTSLPIEKRRVGMVFQSYALFPNMSVRDNVGYGLRVQQSRGAKDLDGQLLTKERIRARVDRLLALMELEAHAEKRIDALSGGQRQRVALARALAPQPRVLLLDEPLTALDARLRDMLRAEMNQLLRTLGVTTVYVTHDQGEAMALGDRIVVMSAGRVEQAGTPREIYYRPVNRHVAEFVGTMNRLSGIVRDGYLYVGDAPLPLASTSSVVHAPNVARPNNRSTSMQTEHVRPHSTMGNGPTSDARMVQTAFFRPEDVELCFVDDAHLHGTVRSLTFLGDRTRVVIDDVTGQFETTHHDGHHAKDGSALITLDVTGRATLTHGDRVSLRLRENALMLLEQET</sequence>